<reference evidence="1" key="1">
    <citation type="journal article" date="2021" name="PeerJ">
        <title>Extensive microbial diversity within the chicken gut microbiome revealed by metagenomics and culture.</title>
        <authorList>
            <person name="Gilroy R."/>
            <person name="Ravi A."/>
            <person name="Getino M."/>
            <person name="Pursley I."/>
            <person name="Horton D.L."/>
            <person name="Alikhan N.F."/>
            <person name="Baker D."/>
            <person name="Gharbi K."/>
            <person name="Hall N."/>
            <person name="Watson M."/>
            <person name="Adriaenssens E.M."/>
            <person name="Foster-Nyarko E."/>
            <person name="Jarju S."/>
            <person name="Secka A."/>
            <person name="Antonio M."/>
            <person name="Oren A."/>
            <person name="Chaudhuri R.R."/>
            <person name="La Ragione R."/>
            <person name="Hildebrand F."/>
            <person name="Pallen M.J."/>
        </authorList>
    </citation>
    <scope>NUCLEOTIDE SEQUENCE</scope>
    <source>
        <strain evidence="1">ChiHjej13B12-9602</strain>
    </source>
</reference>
<evidence type="ECO:0000313" key="1">
    <source>
        <dbReference type="EMBL" id="HJG36250.1"/>
    </source>
</evidence>
<gene>
    <name evidence="1" type="ORF">K8V70_00060</name>
</gene>
<evidence type="ECO:0008006" key="3">
    <source>
        <dbReference type="Google" id="ProtNLM"/>
    </source>
</evidence>
<dbReference type="RefSeq" id="WP_273188322.1">
    <property type="nucleotide sequence ID" value="NZ_DYUZ01000002.1"/>
</dbReference>
<dbReference type="SUPFAM" id="SSF46548">
    <property type="entry name" value="alpha-helical ferredoxin"/>
    <property type="match status" value="1"/>
</dbReference>
<sequence length="143" mass="15579">MYLVKSFAGGQLLDARQSPFCRTLTRVQCIQYALDRPGVLTVLPGVRGLGDLEILAYVDATPEERDYSVLADMPPESRAVSCMYCNHCQPCPAGIQIGTVNKCYDLACLGDKLAGEHYRNLEHHASECVGCGHRGSRCPFGVA</sequence>
<reference evidence="1" key="2">
    <citation type="submission" date="2021-09" db="EMBL/GenBank/DDBJ databases">
        <authorList>
            <person name="Gilroy R."/>
        </authorList>
    </citation>
    <scope>NUCLEOTIDE SEQUENCE</scope>
    <source>
        <strain evidence="1">ChiHjej13B12-9602</strain>
    </source>
</reference>
<protein>
    <recommendedName>
        <fullName evidence="3">4Fe-4S ferredoxin-type domain-containing protein</fullName>
    </recommendedName>
</protein>
<dbReference type="Proteomes" id="UP000753256">
    <property type="component" value="Unassembled WGS sequence"/>
</dbReference>
<accession>A0A921ISX2</accession>
<comment type="caution">
    <text evidence="1">The sequence shown here is derived from an EMBL/GenBank/DDBJ whole genome shotgun (WGS) entry which is preliminary data.</text>
</comment>
<dbReference type="AlphaFoldDB" id="A0A921ISX2"/>
<evidence type="ECO:0000313" key="2">
    <source>
        <dbReference type="Proteomes" id="UP000753256"/>
    </source>
</evidence>
<name>A0A921ISX2_9ACTN</name>
<proteinExistence type="predicted"/>
<organism evidence="1 2">
    <name type="scientific">Enorma phocaeensis</name>
    <dbReference type="NCBI Taxonomy" id="1871019"/>
    <lineage>
        <taxon>Bacteria</taxon>
        <taxon>Bacillati</taxon>
        <taxon>Actinomycetota</taxon>
        <taxon>Coriobacteriia</taxon>
        <taxon>Coriobacteriales</taxon>
        <taxon>Coriobacteriaceae</taxon>
        <taxon>Enorma</taxon>
    </lineage>
</organism>
<dbReference type="EMBL" id="DYUZ01000002">
    <property type="protein sequence ID" value="HJG36250.1"/>
    <property type="molecule type" value="Genomic_DNA"/>
</dbReference>